<dbReference type="GO" id="GO:0019843">
    <property type="term" value="F:rRNA binding"/>
    <property type="evidence" value="ECO:0007669"/>
    <property type="project" value="UniProtKB-KW"/>
</dbReference>
<sequence>MKNSDSSDLLKRLGVDLDTETFQHALTHSSYSFEHPGAPNNERLEFLGDSVLSLAIAEEVYRLFPELPEGELVKKHHVVVSSWALAKIARSLDVGPHIRLGKGERKTGGQDKDSILADTMEAIFGACYLQCGRETARDLVLRLVAPLLCDEEILDAGRDWKTELQEIVQNRKLGSLVYTIERSGAEHSPIYTATAVIDGERFEQSTGSASNKKEAERQAARATCKVLV</sequence>
<evidence type="ECO:0000256" key="6">
    <source>
        <dbReference type="ARBA" id="ARBA00022759"/>
    </source>
</evidence>
<dbReference type="CDD" id="cd00593">
    <property type="entry name" value="RIBOc"/>
    <property type="match status" value="1"/>
</dbReference>
<name>A0A7H2BM92_9MICC</name>
<feature type="binding site" evidence="9">
    <location>
        <position position="121"/>
    </location>
    <ligand>
        <name>Mg(2+)</name>
        <dbReference type="ChEBI" id="CHEBI:18420"/>
    </ligand>
</feature>
<feature type="binding site" evidence="9">
    <location>
        <position position="118"/>
    </location>
    <ligand>
        <name>Mg(2+)</name>
        <dbReference type="ChEBI" id="CHEBI:18420"/>
    </ligand>
</feature>
<evidence type="ECO:0000256" key="3">
    <source>
        <dbReference type="ARBA" id="ARBA00022552"/>
    </source>
</evidence>
<dbReference type="Pfam" id="PF00035">
    <property type="entry name" value="dsrm"/>
    <property type="match status" value="1"/>
</dbReference>
<feature type="binding site" evidence="9">
    <location>
        <position position="45"/>
    </location>
    <ligand>
        <name>Mg(2+)</name>
        <dbReference type="ChEBI" id="CHEBI:18420"/>
    </ligand>
</feature>
<keyword evidence="3 9" id="KW-0698">rRNA processing</keyword>
<gene>
    <name evidence="9 12" type="primary">rnc</name>
    <name evidence="12" type="ORF">IDM48_05200</name>
</gene>
<proteinExistence type="inferred from homology"/>
<evidence type="ECO:0000256" key="7">
    <source>
        <dbReference type="ARBA" id="ARBA00022801"/>
    </source>
</evidence>
<keyword evidence="9" id="KW-0963">Cytoplasm</keyword>
<dbReference type="HAMAP" id="MF_00104">
    <property type="entry name" value="RNase_III"/>
    <property type="match status" value="1"/>
</dbReference>
<dbReference type="SUPFAM" id="SSF54768">
    <property type="entry name" value="dsRNA-binding domain-like"/>
    <property type="match status" value="1"/>
</dbReference>
<accession>A0A7H2BM92</accession>
<dbReference type="GO" id="GO:0046872">
    <property type="term" value="F:metal ion binding"/>
    <property type="evidence" value="ECO:0007669"/>
    <property type="project" value="UniProtKB-KW"/>
</dbReference>
<dbReference type="InterPro" id="IPR036389">
    <property type="entry name" value="RNase_III_sf"/>
</dbReference>
<dbReference type="SMART" id="SM00535">
    <property type="entry name" value="RIBOc"/>
    <property type="match status" value="1"/>
</dbReference>
<dbReference type="InterPro" id="IPR000999">
    <property type="entry name" value="RNase_III_dom"/>
</dbReference>
<dbReference type="PANTHER" id="PTHR11207:SF0">
    <property type="entry name" value="RIBONUCLEASE 3"/>
    <property type="match status" value="1"/>
</dbReference>
<organism evidence="12 13">
    <name type="scientific">Rothia amarae</name>
    <dbReference type="NCBI Taxonomy" id="169480"/>
    <lineage>
        <taxon>Bacteria</taxon>
        <taxon>Bacillati</taxon>
        <taxon>Actinomycetota</taxon>
        <taxon>Actinomycetes</taxon>
        <taxon>Micrococcales</taxon>
        <taxon>Micrococcaceae</taxon>
        <taxon>Rothia</taxon>
    </lineage>
</organism>
<keyword evidence="4 9" id="KW-0507">mRNA processing</keyword>
<evidence type="ECO:0000256" key="9">
    <source>
        <dbReference type="HAMAP-Rule" id="MF_00104"/>
    </source>
</evidence>
<evidence type="ECO:0000313" key="12">
    <source>
        <dbReference type="EMBL" id="QNV40788.1"/>
    </source>
</evidence>
<dbReference type="AlphaFoldDB" id="A0A7H2BM92"/>
<dbReference type="InterPro" id="IPR014720">
    <property type="entry name" value="dsRBD_dom"/>
</dbReference>
<dbReference type="CDD" id="cd10845">
    <property type="entry name" value="DSRM_RNAse_III_family"/>
    <property type="match status" value="1"/>
</dbReference>
<evidence type="ECO:0000256" key="1">
    <source>
        <dbReference type="ARBA" id="ARBA00000109"/>
    </source>
</evidence>
<feature type="active site" evidence="9">
    <location>
        <position position="49"/>
    </location>
</feature>
<dbReference type="Pfam" id="PF14622">
    <property type="entry name" value="Ribonucleas_3_3"/>
    <property type="match status" value="1"/>
</dbReference>
<dbReference type="FunFam" id="1.10.1520.10:FF:000001">
    <property type="entry name" value="Ribonuclease 3"/>
    <property type="match status" value="1"/>
</dbReference>
<keyword evidence="6 9" id="KW-0255">Endonuclease</keyword>
<evidence type="ECO:0000256" key="8">
    <source>
        <dbReference type="ARBA" id="ARBA00022884"/>
    </source>
</evidence>
<evidence type="ECO:0000259" key="11">
    <source>
        <dbReference type="PROSITE" id="PS50142"/>
    </source>
</evidence>
<dbReference type="Gene3D" id="3.30.160.20">
    <property type="match status" value="1"/>
</dbReference>
<evidence type="ECO:0000256" key="4">
    <source>
        <dbReference type="ARBA" id="ARBA00022664"/>
    </source>
</evidence>
<comment type="cofactor">
    <cofactor evidence="9">
        <name>Mg(2+)</name>
        <dbReference type="ChEBI" id="CHEBI:18420"/>
    </cofactor>
</comment>
<comment type="function">
    <text evidence="9">Digests double-stranded RNA. Involved in the processing of primary rRNA transcript to yield the immediate precursors to the large and small rRNAs (23S and 16S). Processes some mRNAs, and tRNAs when they are encoded in the rRNA operon. Processes pre-crRNA and tracrRNA of type II CRISPR loci if present in the organism.</text>
</comment>
<protein>
    <recommendedName>
        <fullName evidence="9">Ribonuclease 3</fullName>
        <ecNumber evidence="9">3.1.26.3</ecNumber>
    </recommendedName>
    <alternativeName>
        <fullName evidence="9">Ribonuclease III</fullName>
        <shortName evidence="9">RNase III</shortName>
    </alternativeName>
</protein>
<keyword evidence="5 9" id="KW-0540">Nuclease</keyword>
<dbReference type="PANTHER" id="PTHR11207">
    <property type="entry name" value="RIBONUCLEASE III"/>
    <property type="match status" value="1"/>
</dbReference>
<feature type="domain" description="DRBM" evidence="10">
    <location>
        <begin position="159"/>
        <end position="228"/>
    </location>
</feature>
<dbReference type="Gene3D" id="1.10.1520.10">
    <property type="entry name" value="Ribonuclease III domain"/>
    <property type="match status" value="1"/>
</dbReference>
<dbReference type="RefSeq" id="WP_068170188.1">
    <property type="nucleotide sequence ID" value="NZ_CP061538.1"/>
</dbReference>
<reference evidence="12 13" key="1">
    <citation type="submission" date="2020-09" db="EMBL/GenBank/DDBJ databases">
        <title>Investigation of environmental microbe.</title>
        <authorList>
            <person name="Ou Y."/>
            <person name="Kang Q."/>
        </authorList>
    </citation>
    <scope>NUCLEOTIDE SEQUENCE [LARGE SCALE GENOMIC DNA]</scope>
    <source>
        <strain evidence="12 13">KJZ-9</strain>
    </source>
</reference>
<dbReference type="PROSITE" id="PS00517">
    <property type="entry name" value="RNASE_3_1"/>
    <property type="match status" value="1"/>
</dbReference>
<dbReference type="SUPFAM" id="SSF69065">
    <property type="entry name" value="RNase III domain-like"/>
    <property type="match status" value="1"/>
</dbReference>
<comment type="subcellular location">
    <subcellularLocation>
        <location evidence="9">Cytoplasm</location>
    </subcellularLocation>
</comment>
<evidence type="ECO:0000313" key="13">
    <source>
        <dbReference type="Proteomes" id="UP000516421"/>
    </source>
</evidence>
<dbReference type="SMART" id="SM00358">
    <property type="entry name" value="DSRM"/>
    <property type="match status" value="1"/>
</dbReference>
<dbReference type="GO" id="GO:0006364">
    <property type="term" value="P:rRNA processing"/>
    <property type="evidence" value="ECO:0007669"/>
    <property type="project" value="UniProtKB-UniRule"/>
</dbReference>
<keyword evidence="7 9" id="KW-0378">Hydrolase</keyword>
<dbReference type="KEGG" id="rama:IDM48_05200"/>
<keyword evidence="9" id="KW-0699">rRNA-binding</keyword>
<dbReference type="GO" id="GO:0004525">
    <property type="term" value="F:ribonuclease III activity"/>
    <property type="evidence" value="ECO:0007669"/>
    <property type="project" value="UniProtKB-UniRule"/>
</dbReference>
<dbReference type="GO" id="GO:0006397">
    <property type="term" value="P:mRNA processing"/>
    <property type="evidence" value="ECO:0007669"/>
    <property type="project" value="UniProtKB-UniRule"/>
</dbReference>
<keyword evidence="9" id="KW-0460">Magnesium</keyword>
<feature type="domain" description="RNase III" evidence="11">
    <location>
        <begin position="6"/>
        <end position="132"/>
    </location>
</feature>
<evidence type="ECO:0000259" key="10">
    <source>
        <dbReference type="PROSITE" id="PS50137"/>
    </source>
</evidence>
<dbReference type="EMBL" id="CP061538">
    <property type="protein sequence ID" value="QNV40788.1"/>
    <property type="molecule type" value="Genomic_DNA"/>
</dbReference>
<dbReference type="PROSITE" id="PS50137">
    <property type="entry name" value="DS_RBD"/>
    <property type="match status" value="1"/>
</dbReference>
<comment type="subunit">
    <text evidence="9">Homodimer.</text>
</comment>
<keyword evidence="9" id="KW-0819">tRNA processing</keyword>
<dbReference type="GO" id="GO:0008033">
    <property type="term" value="P:tRNA processing"/>
    <property type="evidence" value="ECO:0007669"/>
    <property type="project" value="UniProtKB-KW"/>
</dbReference>
<comment type="catalytic activity">
    <reaction evidence="1 9">
        <text>Endonucleolytic cleavage to 5'-phosphomonoester.</text>
        <dbReference type="EC" id="3.1.26.3"/>
    </reaction>
</comment>
<dbReference type="NCBIfam" id="TIGR02191">
    <property type="entry name" value="RNaseIII"/>
    <property type="match status" value="1"/>
</dbReference>
<dbReference type="PROSITE" id="PS50142">
    <property type="entry name" value="RNASE_3_2"/>
    <property type="match status" value="1"/>
</dbReference>
<dbReference type="EC" id="3.1.26.3" evidence="9"/>
<keyword evidence="9" id="KW-0479">Metal-binding</keyword>
<keyword evidence="8 9" id="KW-0694">RNA-binding</keyword>
<feature type="active site" evidence="9">
    <location>
        <position position="121"/>
    </location>
</feature>
<keyword evidence="13" id="KW-1185">Reference proteome</keyword>
<evidence type="ECO:0000256" key="5">
    <source>
        <dbReference type="ARBA" id="ARBA00022722"/>
    </source>
</evidence>
<dbReference type="GO" id="GO:0005737">
    <property type="term" value="C:cytoplasm"/>
    <property type="evidence" value="ECO:0007669"/>
    <property type="project" value="UniProtKB-SubCell"/>
</dbReference>
<dbReference type="GO" id="GO:0003725">
    <property type="term" value="F:double-stranded RNA binding"/>
    <property type="evidence" value="ECO:0007669"/>
    <property type="project" value="TreeGrafter"/>
</dbReference>
<dbReference type="Proteomes" id="UP000516421">
    <property type="component" value="Chromosome"/>
</dbReference>
<dbReference type="InterPro" id="IPR011907">
    <property type="entry name" value="RNase_III"/>
</dbReference>
<evidence type="ECO:0000256" key="2">
    <source>
        <dbReference type="ARBA" id="ARBA00010183"/>
    </source>
</evidence>
<comment type="similarity">
    <text evidence="2">Belongs to the ribonuclease III family.</text>
</comment>
<dbReference type="GO" id="GO:0010468">
    <property type="term" value="P:regulation of gene expression"/>
    <property type="evidence" value="ECO:0007669"/>
    <property type="project" value="TreeGrafter"/>
</dbReference>